<dbReference type="InterPro" id="IPR009003">
    <property type="entry name" value="Peptidase_S1_PA"/>
</dbReference>
<dbReference type="GO" id="GO:0006508">
    <property type="term" value="P:proteolysis"/>
    <property type="evidence" value="ECO:0007669"/>
    <property type="project" value="UniProtKB-KW"/>
</dbReference>
<evidence type="ECO:0000256" key="5">
    <source>
        <dbReference type="RuleBase" id="RU363034"/>
    </source>
</evidence>
<dbReference type="GO" id="GO:0004252">
    <property type="term" value="F:serine-type endopeptidase activity"/>
    <property type="evidence" value="ECO:0007669"/>
    <property type="project" value="InterPro"/>
</dbReference>
<evidence type="ECO:0000256" key="4">
    <source>
        <dbReference type="ARBA" id="ARBA00023157"/>
    </source>
</evidence>
<dbReference type="PRINTS" id="PR00722">
    <property type="entry name" value="CHYMOTRYPSIN"/>
</dbReference>
<dbReference type="AlphaFoldDB" id="A0AAV6VWU2"/>
<evidence type="ECO:0000256" key="2">
    <source>
        <dbReference type="ARBA" id="ARBA00022801"/>
    </source>
</evidence>
<dbReference type="FunFam" id="2.40.10.10:FF:000003">
    <property type="entry name" value="Transmembrane serine protease 3"/>
    <property type="match status" value="1"/>
</dbReference>
<dbReference type="PANTHER" id="PTHR24252:SF7">
    <property type="entry name" value="HYALIN"/>
    <property type="match status" value="1"/>
</dbReference>
<dbReference type="InterPro" id="IPR001314">
    <property type="entry name" value="Peptidase_S1A"/>
</dbReference>
<organism evidence="8 9">
    <name type="scientific">Oedothorax gibbosus</name>
    <dbReference type="NCBI Taxonomy" id="931172"/>
    <lineage>
        <taxon>Eukaryota</taxon>
        <taxon>Metazoa</taxon>
        <taxon>Ecdysozoa</taxon>
        <taxon>Arthropoda</taxon>
        <taxon>Chelicerata</taxon>
        <taxon>Arachnida</taxon>
        <taxon>Araneae</taxon>
        <taxon>Araneomorphae</taxon>
        <taxon>Entelegynae</taxon>
        <taxon>Araneoidea</taxon>
        <taxon>Linyphiidae</taxon>
        <taxon>Erigoninae</taxon>
        <taxon>Oedothorax</taxon>
    </lineage>
</organism>
<dbReference type="InterPro" id="IPR018114">
    <property type="entry name" value="TRYPSIN_HIS"/>
</dbReference>
<feature type="signal peptide" evidence="6">
    <location>
        <begin position="1"/>
        <end position="22"/>
    </location>
</feature>
<reference evidence="8 9" key="1">
    <citation type="journal article" date="2022" name="Nat. Ecol. Evol.">
        <title>A masculinizing supergene underlies an exaggerated male reproductive morph in a spider.</title>
        <authorList>
            <person name="Hendrickx F."/>
            <person name="De Corte Z."/>
            <person name="Sonet G."/>
            <person name="Van Belleghem S.M."/>
            <person name="Kostlbacher S."/>
            <person name="Vangestel C."/>
        </authorList>
    </citation>
    <scope>NUCLEOTIDE SEQUENCE [LARGE SCALE GENOMIC DNA]</scope>
    <source>
        <strain evidence="8">W744_W776</strain>
    </source>
</reference>
<dbReference type="InterPro" id="IPR001254">
    <property type="entry name" value="Trypsin_dom"/>
</dbReference>
<keyword evidence="1 5" id="KW-0645">Protease</keyword>
<evidence type="ECO:0000256" key="3">
    <source>
        <dbReference type="ARBA" id="ARBA00022825"/>
    </source>
</evidence>
<evidence type="ECO:0000259" key="7">
    <source>
        <dbReference type="PROSITE" id="PS50240"/>
    </source>
</evidence>
<protein>
    <recommendedName>
        <fullName evidence="7">Peptidase S1 domain-containing protein</fullName>
    </recommendedName>
</protein>
<accession>A0AAV6VWU2</accession>
<proteinExistence type="predicted"/>
<dbReference type="InterPro" id="IPR043504">
    <property type="entry name" value="Peptidase_S1_PA_chymotrypsin"/>
</dbReference>
<keyword evidence="4" id="KW-1015">Disulfide bond</keyword>
<dbReference type="PROSITE" id="PS00135">
    <property type="entry name" value="TRYPSIN_SER"/>
    <property type="match status" value="1"/>
</dbReference>
<dbReference type="InterPro" id="IPR033116">
    <property type="entry name" value="TRYPSIN_SER"/>
</dbReference>
<keyword evidence="2 5" id="KW-0378">Hydrolase</keyword>
<dbReference type="Pfam" id="PF00089">
    <property type="entry name" value="Trypsin"/>
    <property type="match status" value="1"/>
</dbReference>
<name>A0AAV6VWU2_9ARAC</name>
<evidence type="ECO:0000256" key="1">
    <source>
        <dbReference type="ARBA" id="ARBA00022670"/>
    </source>
</evidence>
<dbReference type="Gene3D" id="2.40.10.10">
    <property type="entry name" value="Trypsin-like serine proteases"/>
    <property type="match status" value="1"/>
</dbReference>
<dbReference type="PROSITE" id="PS50240">
    <property type="entry name" value="TRYPSIN_DOM"/>
    <property type="match status" value="1"/>
</dbReference>
<evidence type="ECO:0000313" key="8">
    <source>
        <dbReference type="EMBL" id="KAG8201094.1"/>
    </source>
</evidence>
<sequence length="309" mass="33884">MFVAKYFVLSVLTLTCLGKALCEDTELVDRIVGGRKAVANEYPFQASLLKRGKIGYFHTCGAALVAPRWLLTAAHCIGSNNTSDFKIMIGSNSLKNVTVENIYSVAKIVIKKGYDLHNFNNDIALIEVFPNVKTFDENDIKVAESPPHLNVTATVIGWGATSDGGSVSTDLQSADVDLISHDDCLDYYDYLSDSMMCAGFPDGEIDACQGDSGGPLIQIRSGVVYLIGIVSWGIGCAEPDHPGVYTNVAKFNAWIHHYIDATKILHSVNLYNRNLRLTCDKTLDFIWVRIAPTIHLCCTVLLVRVVMDL</sequence>
<feature type="domain" description="Peptidase S1" evidence="7">
    <location>
        <begin position="31"/>
        <end position="260"/>
    </location>
</feature>
<dbReference type="CDD" id="cd00190">
    <property type="entry name" value="Tryp_SPc"/>
    <property type="match status" value="1"/>
</dbReference>
<keyword evidence="9" id="KW-1185">Reference proteome</keyword>
<comment type="caution">
    <text evidence="8">The sequence shown here is derived from an EMBL/GenBank/DDBJ whole genome shotgun (WGS) entry which is preliminary data.</text>
</comment>
<evidence type="ECO:0000313" key="9">
    <source>
        <dbReference type="Proteomes" id="UP000827092"/>
    </source>
</evidence>
<feature type="chain" id="PRO_5043596814" description="Peptidase S1 domain-containing protein" evidence="6">
    <location>
        <begin position="23"/>
        <end position="309"/>
    </location>
</feature>
<gene>
    <name evidence="8" type="ORF">JTE90_028764</name>
</gene>
<dbReference type="SMART" id="SM00020">
    <property type="entry name" value="Tryp_SPc"/>
    <property type="match status" value="1"/>
</dbReference>
<dbReference type="PROSITE" id="PS00134">
    <property type="entry name" value="TRYPSIN_HIS"/>
    <property type="match status" value="1"/>
</dbReference>
<dbReference type="EMBL" id="JAFNEN010000008">
    <property type="protein sequence ID" value="KAG8201094.1"/>
    <property type="molecule type" value="Genomic_DNA"/>
</dbReference>
<evidence type="ECO:0000256" key="6">
    <source>
        <dbReference type="SAM" id="SignalP"/>
    </source>
</evidence>
<dbReference type="PANTHER" id="PTHR24252">
    <property type="entry name" value="ACROSIN-RELATED"/>
    <property type="match status" value="1"/>
</dbReference>
<keyword evidence="3 5" id="KW-0720">Serine protease</keyword>
<dbReference type="Proteomes" id="UP000827092">
    <property type="component" value="Unassembled WGS sequence"/>
</dbReference>
<keyword evidence="6" id="KW-0732">Signal</keyword>
<dbReference type="SUPFAM" id="SSF50494">
    <property type="entry name" value="Trypsin-like serine proteases"/>
    <property type="match status" value="1"/>
</dbReference>